<dbReference type="PANTHER" id="PTHR14136:SF17">
    <property type="entry name" value="BTB_POZ DOMAIN-CONTAINING PROTEIN KCTD9"/>
    <property type="match status" value="1"/>
</dbReference>
<evidence type="ECO:0000313" key="2">
    <source>
        <dbReference type="Proteomes" id="UP000265618"/>
    </source>
</evidence>
<organism evidence="1 2">
    <name type="scientific">Kipferlia bialata</name>
    <dbReference type="NCBI Taxonomy" id="797122"/>
    <lineage>
        <taxon>Eukaryota</taxon>
        <taxon>Metamonada</taxon>
        <taxon>Carpediemonas-like organisms</taxon>
        <taxon>Kipferlia</taxon>
    </lineage>
</organism>
<dbReference type="OrthoDB" id="9989223at2759"/>
<dbReference type="InterPro" id="IPR051082">
    <property type="entry name" value="Pentapeptide-BTB/POZ_domain"/>
</dbReference>
<evidence type="ECO:0000313" key="1">
    <source>
        <dbReference type="EMBL" id="GIQ85661.1"/>
    </source>
</evidence>
<dbReference type="EMBL" id="BDIP01002061">
    <property type="protein sequence ID" value="GIQ85661.1"/>
    <property type="molecule type" value="Genomic_DNA"/>
</dbReference>
<evidence type="ECO:0008006" key="3">
    <source>
        <dbReference type="Google" id="ProtNLM"/>
    </source>
</evidence>
<dbReference type="Gene3D" id="2.160.20.80">
    <property type="entry name" value="E3 ubiquitin-protein ligase SopA"/>
    <property type="match status" value="3"/>
</dbReference>
<comment type="caution">
    <text evidence="1">The sequence shown here is derived from an EMBL/GenBank/DDBJ whole genome shotgun (WGS) entry which is preliminary data.</text>
</comment>
<dbReference type="PANTHER" id="PTHR14136">
    <property type="entry name" value="BTB_POZ DOMAIN-CONTAINING PROTEIN KCTD9"/>
    <property type="match status" value="1"/>
</dbReference>
<dbReference type="Proteomes" id="UP000265618">
    <property type="component" value="Unassembled WGS sequence"/>
</dbReference>
<proteinExistence type="predicted"/>
<dbReference type="AlphaFoldDB" id="A0A9K3GKJ6"/>
<reference evidence="1 2" key="1">
    <citation type="journal article" date="2018" name="PLoS ONE">
        <title>The draft genome of Kipferlia bialata reveals reductive genome evolution in fornicate parasites.</title>
        <authorList>
            <person name="Tanifuji G."/>
            <person name="Takabayashi S."/>
            <person name="Kume K."/>
            <person name="Takagi M."/>
            <person name="Nakayama T."/>
            <person name="Kamikawa R."/>
            <person name="Inagaki Y."/>
            <person name="Hashimoto T."/>
        </authorList>
    </citation>
    <scope>NUCLEOTIDE SEQUENCE [LARGE SCALE GENOMIC DNA]</scope>
    <source>
        <strain evidence="1">NY0173</strain>
    </source>
</reference>
<dbReference type="SUPFAM" id="SSF141571">
    <property type="entry name" value="Pentapeptide repeat-like"/>
    <property type="match status" value="2"/>
</dbReference>
<gene>
    <name evidence="1" type="ORF">KIPB_007366</name>
</gene>
<accession>A0A9K3GKJ6</accession>
<keyword evidence="2" id="KW-1185">Reference proteome</keyword>
<sequence length="393" mass="42655">MEGASFAGCTFDRCYMDTSSFSGASFRDCSFVCVGLTGVDLNSSAEFSGATLQGCDIAGVSLKSVKGRLTLSGPCALDEMDLTGIDLGTSDFSGVSVQNTVFSKRNLTRVTGLCTAQLMQADLRGATLGCDLKGRDLHGIDLTGATLTGSDLEGTNLSGATLTDCVFSSVNLKDANLEGATLSGVCMRNCVISRSTIGKAETLKDMSLTECSLQSVELEGDCLAGTWLIKCDLSHAKMDHVNFSNTQMDTIDYSHATLTSPIGINQHAFQDATLTGVTFVDANLSSVRTLGRDYNGASFPGCQLSPDLYLDQRQVERGASIVQGEICREQRNHQTYITQMYQRHQNAYKQYPYNRTSRAQQQQNERARLDANFQDTLRPLQEEMERLLAEGKR</sequence>
<dbReference type="Pfam" id="PF00805">
    <property type="entry name" value="Pentapeptide"/>
    <property type="match status" value="3"/>
</dbReference>
<protein>
    <recommendedName>
        <fullName evidence="3">Pentapeptide repeat-containing protein</fullName>
    </recommendedName>
</protein>
<name>A0A9K3GKJ6_9EUKA</name>
<dbReference type="InterPro" id="IPR001646">
    <property type="entry name" value="5peptide_repeat"/>
</dbReference>